<protein>
    <submittedName>
        <fullName evidence="1">Uncharacterized protein</fullName>
    </submittedName>
</protein>
<proteinExistence type="predicted"/>
<dbReference type="EMBL" id="FLQS01000013">
    <property type="protein sequence ID" value="SBS75138.1"/>
    <property type="molecule type" value="Genomic_DNA"/>
</dbReference>
<gene>
    <name evidence="1" type="ORF">MHPYR_200047</name>
</gene>
<accession>A0A1Y5PGV8</accession>
<name>A0A1Y5PGV8_9MYCO</name>
<sequence>MIVMSRQPDSGQNCSGVVTGTTVHGLNPHSVVGLTKNSMAPWMYFGWAESGMNVVPMTIAVAARDGGTATRPVTPSAAATKAANTAEVVLRARFARLRILTMSAPPPKQLFDKLARREAQSEHLYTKNFLRVFLSVYVQQAVSLLLSNASEHLSVTVTDLLTSRSK</sequence>
<evidence type="ECO:0000313" key="1">
    <source>
        <dbReference type="EMBL" id="SBS75138.1"/>
    </source>
</evidence>
<dbReference type="AlphaFoldDB" id="A0A1Y5PGV8"/>
<organism evidence="1">
    <name type="scientific">uncultured Mycobacterium sp</name>
    <dbReference type="NCBI Taxonomy" id="171292"/>
    <lineage>
        <taxon>Bacteria</taxon>
        <taxon>Bacillati</taxon>
        <taxon>Actinomycetota</taxon>
        <taxon>Actinomycetes</taxon>
        <taxon>Mycobacteriales</taxon>
        <taxon>Mycobacteriaceae</taxon>
        <taxon>Mycobacterium</taxon>
        <taxon>environmental samples</taxon>
    </lineage>
</organism>
<reference evidence="1" key="1">
    <citation type="submission" date="2016-03" db="EMBL/GenBank/DDBJ databases">
        <authorList>
            <person name="Ploux O."/>
        </authorList>
    </citation>
    <scope>NUCLEOTIDE SEQUENCE</scope>
    <source>
        <strain evidence="1">UC10</strain>
    </source>
</reference>